<evidence type="ECO:0000259" key="4">
    <source>
        <dbReference type="Pfam" id="PF00881"/>
    </source>
</evidence>
<reference evidence="6" key="1">
    <citation type="submission" date="2017-04" db="EMBL/GenBank/DDBJ databases">
        <title>Function of individual gut microbiota members based on whole genome sequencing of pure cultures obtained from chicken caecum.</title>
        <authorList>
            <person name="Medvecky M."/>
            <person name="Cejkova D."/>
            <person name="Polansky O."/>
            <person name="Karasova D."/>
            <person name="Kubasova T."/>
            <person name="Cizek A."/>
            <person name="Rychlik I."/>
        </authorList>
    </citation>
    <scope>NUCLEOTIDE SEQUENCE [LARGE SCALE GENOMIC DNA]</scope>
    <source>
        <strain evidence="6">An273</strain>
    </source>
</reference>
<dbReference type="GO" id="GO:0034599">
    <property type="term" value="P:cellular response to oxidative stress"/>
    <property type="evidence" value="ECO:0007669"/>
    <property type="project" value="InterPro"/>
</dbReference>
<dbReference type="GO" id="GO:0016491">
    <property type="term" value="F:oxidoreductase activity"/>
    <property type="evidence" value="ECO:0007669"/>
    <property type="project" value="UniProtKB-KW"/>
</dbReference>
<dbReference type="OrthoDB" id="9810617at2"/>
<dbReference type="GO" id="GO:0005737">
    <property type="term" value="C:cytoplasm"/>
    <property type="evidence" value="ECO:0007669"/>
    <property type="project" value="UniProtKB-SubCell"/>
</dbReference>
<name>A0A1Y4DAM7_9BACT</name>
<dbReference type="Gene3D" id="3.40.109.10">
    <property type="entry name" value="NADH Oxidase"/>
    <property type="match status" value="1"/>
</dbReference>
<dbReference type="PANTHER" id="PTHR43035">
    <property type="entry name" value="FATTY ACID REPRESSION MUTANT PROTEIN 2-RELATED"/>
    <property type="match status" value="1"/>
</dbReference>
<dbReference type="SUPFAM" id="SSF55469">
    <property type="entry name" value="FMN-dependent nitroreductase-like"/>
    <property type="match status" value="1"/>
</dbReference>
<proteinExistence type="predicted"/>
<keyword evidence="3" id="KW-0560">Oxidoreductase</keyword>
<comment type="caution">
    <text evidence="5">The sequence shown here is derived from an EMBL/GenBank/DDBJ whole genome shotgun (WGS) entry which is preliminary data.</text>
</comment>
<dbReference type="RefSeq" id="WP_087288854.1">
    <property type="nucleotide sequence ID" value="NZ_NFJD01000004.1"/>
</dbReference>
<organism evidence="5 6">
    <name type="scientific">Candidatus Avelusimicrobium gallicola</name>
    <dbReference type="NCBI Taxonomy" id="2562704"/>
    <lineage>
        <taxon>Bacteria</taxon>
        <taxon>Pseudomonadati</taxon>
        <taxon>Elusimicrobiota</taxon>
        <taxon>Elusimicrobia</taxon>
        <taxon>Elusimicrobiales</taxon>
        <taxon>Elusimicrobiaceae</taxon>
        <taxon>Candidatus Avelusimicrobium</taxon>
    </lineage>
</organism>
<evidence type="ECO:0000256" key="2">
    <source>
        <dbReference type="ARBA" id="ARBA00022490"/>
    </source>
</evidence>
<dbReference type="Proteomes" id="UP000196368">
    <property type="component" value="Unassembled WGS sequence"/>
</dbReference>
<evidence type="ECO:0000256" key="1">
    <source>
        <dbReference type="ARBA" id="ARBA00004496"/>
    </source>
</evidence>
<dbReference type="InterPro" id="IPR029479">
    <property type="entry name" value="Nitroreductase"/>
</dbReference>
<evidence type="ECO:0000313" key="5">
    <source>
        <dbReference type="EMBL" id="OUO56106.1"/>
    </source>
</evidence>
<dbReference type="EMBL" id="NFJD01000004">
    <property type="protein sequence ID" value="OUO56106.1"/>
    <property type="molecule type" value="Genomic_DNA"/>
</dbReference>
<keyword evidence="6" id="KW-1185">Reference proteome</keyword>
<comment type="subcellular location">
    <subcellularLocation>
        <location evidence="1">Cytoplasm</location>
    </subcellularLocation>
</comment>
<dbReference type="InterPro" id="IPR000415">
    <property type="entry name" value="Nitroreductase-like"/>
</dbReference>
<sequence>MELKTDCFFQAVQNRRSRYALEAKSPIADDEIIRLVQESVRHAPSAFNSQGTRAVLLFGKRHSEFWALVLAELRRRVPADKFAPTEQKIASFAAAYGTVLFFEDWDTVEDLQRKFPTYQENFPLWAYQANALAEYVVWTALEQAGLGASLQHYNPLVDQAVQKTFDIPKNWKLIAQMPFGTPAAPAAEKTFLPIETRVKVLQ</sequence>
<dbReference type="PANTHER" id="PTHR43035:SF1">
    <property type="entry name" value="FATTY ACID REPRESSION MUTANT PROTEIN 2-RELATED"/>
    <property type="match status" value="1"/>
</dbReference>
<gene>
    <name evidence="5" type="ORF">B5F75_05655</name>
</gene>
<protein>
    <recommendedName>
        <fullName evidence="4">Nitroreductase domain-containing protein</fullName>
    </recommendedName>
</protein>
<feature type="domain" description="Nitroreductase" evidence="4">
    <location>
        <begin position="13"/>
        <end position="180"/>
    </location>
</feature>
<dbReference type="CDD" id="cd02140">
    <property type="entry name" value="Frm2-like"/>
    <property type="match status" value="1"/>
</dbReference>
<dbReference type="FunFam" id="3.40.109.10:FF:000001">
    <property type="entry name" value="Nitroreductase family"/>
    <property type="match status" value="1"/>
</dbReference>
<dbReference type="InterPro" id="IPR033877">
    <property type="entry name" value="Frm2/Hbn1"/>
</dbReference>
<keyword evidence="2" id="KW-0963">Cytoplasm</keyword>
<evidence type="ECO:0000313" key="6">
    <source>
        <dbReference type="Proteomes" id="UP000196368"/>
    </source>
</evidence>
<dbReference type="AlphaFoldDB" id="A0A1Y4DAM7"/>
<dbReference type="Pfam" id="PF00881">
    <property type="entry name" value="Nitroreductase"/>
    <property type="match status" value="1"/>
</dbReference>
<evidence type="ECO:0000256" key="3">
    <source>
        <dbReference type="ARBA" id="ARBA00023002"/>
    </source>
</evidence>
<accession>A0A1Y4DAM7</accession>